<proteinExistence type="predicted"/>
<dbReference type="Gene3D" id="3.40.50.1820">
    <property type="entry name" value="alpha/beta hydrolase"/>
    <property type="match status" value="1"/>
</dbReference>
<dbReference type="Proteomes" id="UP000183635">
    <property type="component" value="Unassembled WGS sequence"/>
</dbReference>
<keyword evidence="3" id="KW-1185">Reference proteome</keyword>
<feature type="compositionally biased region" description="Basic and acidic residues" evidence="1">
    <location>
        <begin position="87"/>
        <end position="96"/>
    </location>
</feature>
<dbReference type="SUPFAM" id="SSF53474">
    <property type="entry name" value="alpha/beta-Hydrolases"/>
    <property type="match status" value="1"/>
</dbReference>
<evidence type="ECO:0000256" key="1">
    <source>
        <dbReference type="SAM" id="MobiDB-lite"/>
    </source>
</evidence>
<reference evidence="2 3" key="1">
    <citation type="submission" date="2016-10" db="EMBL/GenBank/DDBJ databases">
        <authorList>
            <person name="de Groot N.N."/>
        </authorList>
    </citation>
    <scope>NUCLEOTIDE SEQUENCE [LARGE SCALE GENOMIC DNA]</scope>
    <source>
        <strain evidence="2 3">DSM 8537</strain>
    </source>
</reference>
<protein>
    <submittedName>
        <fullName evidence="2">Uncharacterized protein</fullName>
    </submittedName>
</protein>
<organism evidence="2 3">
    <name type="scientific">Paracoccus aminovorans</name>
    <dbReference type="NCBI Taxonomy" id="34004"/>
    <lineage>
        <taxon>Bacteria</taxon>
        <taxon>Pseudomonadati</taxon>
        <taxon>Pseudomonadota</taxon>
        <taxon>Alphaproteobacteria</taxon>
        <taxon>Rhodobacterales</taxon>
        <taxon>Paracoccaceae</taxon>
        <taxon>Paracoccus</taxon>
    </lineage>
</organism>
<dbReference type="EMBL" id="FOPU01000019">
    <property type="protein sequence ID" value="SFH56747.1"/>
    <property type="molecule type" value="Genomic_DNA"/>
</dbReference>
<sequence>MLVQYWNDLGCVDVPVQLILGDLAIHDMPHLARFGHLTAETFGFKVATCAGTNHFMQLQQPEFCARQVAAFAKNSSTVPTGMTAADANRENHHETTRGSAIGS</sequence>
<dbReference type="AlphaFoldDB" id="A0A1I3B369"/>
<evidence type="ECO:0000313" key="2">
    <source>
        <dbReference type="EMBL" id="SFH56747.1"/>
    </source>
</evidence>
<evidence type="ECO:0000313" key="3">
    <source>
        <dbReference type="Proteomes" id="UP000183635"/>
    </source>
</evidence>
<dbReference type="InterPro" id="IPR029058">
    <property type="entry name" value="AB_hydrolase_fold"/>
</dbReference>
<accession>A0A1I3B369</accession>
<dbReference type="STRING" id="34004.SAMN04488021_1199"/>
<feature type="region of interest" description="Disordered" evidence="1">
    <location>
        <begin position="80"/>
        <end position="103"/>
    </location>
</feature>
<name>A0A1I3B369_9RHOB</name>
<gene>
    <name evidence="2" type="ORF">SAMN04488021_1199</name>
</gene>